<gene>
    <name evidence="1" type="ORF">S40285_09668</name>
</gene>
<sequence>MAAESPKKLWRIQLHRKKLLY</sequence>
<dbReference type="EMBL" id="KL659467">
    <property type="protein sequence ID" value="KFA69484.1"/>
    <property type="molecule type" value="Genomic_DNA"/>
</dbReference>
<protein>
    <submittedName>
        <fullName evidence="1">Uncharacterized protein</fullName>
    </submittedName>
</protein>
<evidence type="ECO:0000313" key="1">
    <source>
        <dbReference type="EMBL" id="KFA69484.1"/>
    </source>
</evidence>
<evidence type="ECO:0000313" key="2">
    <source>
        <dbReference type="Proteomes" id="UP000028524"/>
    </source>
</evidence>
<name>A0A084QZU9_STAC4</name>
<dbReference type="Proteomes" id="UP000028524">
    <property type="component" value="Unassembled WGS sequence"/>
</dbReference>
<keyword evidence="2" id="KW-1185">Reference proteome</keyword>
<accession>A0A084QZU9</accession>
<proteinExistence type="predicted"/>
<organism evidence="1 2">
    <name type="scientific">Stachybotrys chlorohalonatus (strain IBT 40285)</name>
    <dbReference type="NCBI Taxonomy" id="1283841"/>
    <lineage>
        <taxon>Eukaryota</taxon>
        <taxon>Fungi</taxon>
        <taxon>Dikarya</taxon>
        <taxon>Ascomycota</taxon>
        <taxon>Pezizomycotina</taxon>
        <taxon>Sordariomycetes</taxon>
        <taxon>Hypocreomycetidae</taxon>
        <taxon>Hypocreales</taxon>
        <taxon>Stachybotryaceae</taxon>
        <taxon>Stachybotrys</taxon>
    </lineage>
</organism>
<dbReference type="HOGENOM" id="CLU_3426934_0_0_1"/>
<dbReference type="AlphaFoldDB" id="A0A084QZU9"/>
<dbReference type="InParanoid" id="A0A084QZU9"/>
<reference evidence="1 2" key="1">
    <citation type="journal article" date="2014" name="BMC Genomics">
        <title>Comparative genome sequencing reveals chemotype-specific gene clusters in the toxigenic black mold Stachybotrys.</title>
        <authorList>
            <person name="Semeiks J."/>
            <person name="Borek D."/>
            <person name="Otwinowski Z."/>
            <person name="Grishin N.V."/>
        </authorList>
    </citation>
    <scope>NUCLEOTIDE SEQUENCE [LARGE SCALE GENOMIC DNA]</scope>
    <source>
        <strain evidence="1 2">IBT 40285</strain>
    </source>
</reference>